<feature type="transmembrane region" description="Helical" evidence="1">
    <location>
        <begin position="205"/>
        <end position="227"/>
    </location>
</feature>
<proteinExistence type="predicted"/>
<dbReference type="Proteomes" id="UP000586918">
    <property type="component" value="Unassembled WGS sequence"/>
</dbReference>
<gene>
    <name evidence="2" type="ORF">HF519_08215</name>
</gene>
<feature type="transmembrane region" description="Helical" evidence="1">
    <location>
        <begin position="35"/>
        <end position="55"/>
    </location>
</feature>
<feature type="transmembrane region" description="Helical" evidence="1">
    <location>
        <begin position="172"/>
        <end position="198"/>
    </location>
</feature>
<accession>A0A848DG94</accession>
<keyword evidence="3" id="KW-1185">Reference proteome</keyword>
<keyword evidence="1" id="KW-0812">Transmembrane</keyword>
<evidence type="ECO:0000313" key="3">
    <source>
        <dbReference type="Proteomes" id="UP000586918"/>
    </source>
</evidence>
<sequence>MTTQADPLPLRRTSAPLGRLLGAELRWVLRRPRTLVMLGLFALIPVLIAVGVVVADRRSGGGLIGAVAGNGLVLPIAAMSLALTLLLPLAVAMAAADAIAGEAAHGTMRGLLLAPVGRLRLVGMKAFGVLVVAALATTVIALVGVLAGLVVVGGADGRLVTLSGTTLGLGEAVGRVALVVVWTVGQLAAVGAIALAISALTEHPLVVLASVLGGLIVFGVLSAIPALEWLQPYLLTSGWAAGADALRDPLPLDGMAESSLRALCYVAVGGGLTLIRMLRRDA</sequence>
<name>A0A848DG94_9PSEU</name>
<dbReference type="PANTHER" id="PTHR37305">
    <property type="entry name" value="INTEGRAL MEMBRANE PROTEIN-RELATED"/>
    <property type="match status" value="1"/>
</dbReference>
<organism evidence="2 3">
    <name type="scientific">Pseudonocardia bannensis</name>
    <dbReference type="NCBI Taxonomy" id="630973"/>
    <lineage>
        <taxon>Bacteria</taxon>
        <taxon>Bacillati</taxon>
        <taxon>Actinomycetota</taxon>
        <taxon>Actinomycetes</taxon>
        <taxon>Pseudonocardiales</taxon>
        <taxon>Pseudonocardiaceae</taxon>
        <taxon>Pseudonocardia</taxon>
    </lineage>
</organism>
<dbReference type="RefSeq" id="WP_169411811.1">
    <property type="nucleotide sequence ID" value="NZ_JAAXKZ010000020.1"/>
</dbReference>
<protein>
    <submittedName>
        <fullName evidence="2">ABC transporter permease subunit</fullName>
    </submittedName>
</protein>
<dbReference type="GO" id="GO:0140359">
    <property type="term" value="F:ABC-type transporter activity"/>
    <property type="evidence" value="ECO:0007669"/>
    <property type="project" value="InterPro"/>
</dbReference>
<comment type="caution">
    <text evidence="2">The sequence shown here is derived from an EMBL/GenBank/DDBJ whole genome shotgun (WGS) entry which is preliminary data.</text>
</comment>
<dbReference type="EMBL" id="JAAXKZ010000020">
    <property type="protein sequence ID" value="NMH91569.1"/>
    <property type="molecule type" value="Genomic_DNA"/>
</dbReference>
<feature type="transmembrane region" description="Helical" evidence="1">
    <location>
        <begin position="127"/>
        <end position="152"/>
    </location>
</feature>
<feature type="transmembrane region" description="Helical" evidence="1">
    <location>
        <begin position="259"/>
        <end position="278"/>
    </location>
</feature>
<dbReference type="Pfam" id="PF12679">
    <property type="entry name" value="ABC2_membrane_2"/>
    <property type="match status" value="1"/>
</dbReference>
<dbReference type="GO" id="GO:0005886">
    <property type="term" value="C:plasma membrane"/>
    <property type="evidence" value="ECO:0007669"/>
    <property type="project" value="UniProtKB-SubCell"/>
</dbReference>
<evidence type="ECO:0000256" key="1">
    <source>
        <dbReference type="SAM" id="Phobius"/>
    </source>
</evidence>
<keyword evidence="1" id="KW-1133">Transmembrane helix</keyword>
<evidence type="ECO:0000313" key="2">
    <source>
        <dbReference type="EMBL" id="NMH91569.1"/>
    </source>
</evidence>
<keyword evidence="1" id="KW-0472">Membrane</keyword>
<dbReference type="PANTHER" id="PTHR37305:SF1">
    <property type="entry name" value="MEMBRANE PROTEIN"/>
    <property type="match status" value="1"/>
</dbReference>
<dbReference type="AlphaFoldDB" id="A0A848DG94"/>
<feature type="transmembrane region" description="Helical" evidence="1">
    <location>
        <begin position="75"/>
        <end position="100"/>
    </location>
</feature>
<reference evidence="2 3" key="1">
    <citation type="submission" date="2020-04" db="EMBL/GenBank/DDBJ databases">
        <authorList>
            <person name="Klaysubun C."/>
            <person name="Duangmal K."/>
            <person name="Lipun K."/>
        </authorList>
    </citation>
    <scope>NUCLEOTIDE SEQUENCE [LARGE SCALE GENOMIC DNA]</scope>
    <source>
        <strain evidence="2 3">DSM 45300</strain>
    </source>
</reference>